<dbReference type="Gene3D" id="1.20.5.100">
    <property type="entry name" value="Cytochrome c1, transmembrane anchor, C-terminal"/>
    <property type="match status" value="1"/>
</dbReference>
<dbReference type="InterPro" id="IPR001732">
    <property type="entry name" value="UDP-Glc/GDP-Man_DH_N"/>
</dbReference>
<dbReference type="Pfam" id="PF03721">
    <property type="entry name" value="UDPG_MGDP_dh_N"/>
    <property type="match status" value="1"/>
</dbReference>
<comment type="caution">
    <text evidence="10">The sequence shown here is derived from an EMBL/GenBank/DDBJ whole genome shotgun (WGS) entry which is preliminary data.</text>
</comment>
<evidence type="ECO:0000256" key="8">
    <source>
        <dbReference type="SAM" id="MobiDB-lite"/>
    </source>
</evidence>
<keyword evidence="5 7" id="KW-0520">NAD</keyword>
<dbReference type="InterPro" id="IPR036291">
    <property type="entry name" value="NAD(P)-bd_dom_sf"/>
</dbReference>
<protein>
    <recommendedName>
        <fullName evidence="3 7">UDP-glucose 6-dehydrogenase</fullName>
        <ecNumber evidence="3 7">1.1.1.22</ecNumber>
    </recommendedName>
</protein>
<evidence type="ECO:0000259" key="9">
    <source>
        <dbReference type="SMART" id="SM00984"/>
    </source>
</evidence>
<dbReference type="NCBIfam" id="TIGR03026">
    <property type="entry name" value="NDP-sugDHase"/>
    <property type="match status" value="1"/>
</dbReference>
<dbReference type="SUPFAM" id="SSF52413">
    <property type="entry name" value="UDP-glucose/GDP-mannose dehydrogenase C-terminal domain"/>
    <property type="match status" value="1"/>
</dbReference>
<reference evidence="11" key="1">
    <citation type="journal article" date="2019" name="Int. J. Syst. Evol. Microbiol.">
        <title>The Global Catalogue of Microorganisms (GCM) 10K type strain sequencing project: providing services to taxonomists for standard genome sequencing and annotation.</title>
        <authorList>
            <consortium name="The Broad Institute Genomics Platform"/>
            <consortium name="The Broad Institute Genome Sequencing Center for Infectious Disease"/>
            <person name="Wu L."/>
            <person name="Ma J."/>
        </authorList>
    </citation>
    <scope>NUCLEOTIDE SEQUENCE [LARGE SCALE GENOMIC DNA]</scope>
    <source>
        <strain evidence="11">JCM 16956</strain>
    </source>
</reference>
<dbReference type="PIRSF" id="PIRSF000124">
    <property type="entry name" value="UDPglc_GDPman_dh"/>
    <property type="match status" value="1"/>
</dbReference>
<dbReference type="InterPro" id="IPR017476">
    <property type="entry name" value="UDP-Glc/GDP-Man"/>
</dbReference>
<name>A0ABP7L9X9_9ACTN</name>
<dbReference type="PIRSF" id="PIRSF500134">
    <property type="entry name" value="UDPglc_DH_bac"/>
    <property type="match status" value="1"/>
</dbReference>
<dbReference type="InterPro" id="IPR036220">
    <property type="entry name" value="UDP-Glc/GDP-Man_DH_C_sf"/>
</dbReference>
<evidence type="ECO:0000256" key="2">
    <source>
        <dbReference type="ARBA" id="ARBA00006601"/>
    </source>
</evidence>
<dbReference type="PANTHER" id="PTHR43750">
    <property type="entry name" value="UDP-GLUCOSE 6-DEHYDROGENASE TUAD"/>
    <property type="match status" value="1"/>
</dbReference>
<evidence type="ECO:0000256" key="5">
    <source>
        <dbReference type="ARBA" id="ARBA00023027"/>
    </source>
</evidence>
<dbReference type="InterPro" id="IPR008927">
    <property type="entry name" value="6-PGluconate_DH-like_C_sf"/>
</dbReference>
<comment type="similarity">
    <text evidence="2 7">Belongs to the UDP-glucose/GDP-mannose dehydrogenase family.</text>
</comment>
<keyword evidence="11" id="KW-1185">Reference proteome</keyword>
<dbReference type="RefSeq" id="WP_345277570.1">
    <property type="nucleotide sequence ID" value="NZ_BAABAJ010000001.1"/>
</dbReference>
<organism evidence="10 11">
    <name type="scientific">Streptomyces gulbargensis</name>
    <dbReference type="NCBI Taxonomy" id="364901"/>
    <lineage>
        <taxon>Bacteria</taxon>
        <taxon>Bacillati</taxon>
        <taxon>Actinomycetota</taxon>
        <taxon>Actinomycetes</taxon>
        <taxon>Kitasatosporales</taxon>
        <taxon>Streptomycetaceae</taxon>
        <taxon>Streptomyces</taxon>
    </lineage>
</organism>
<comment type="pathway">
    <text evidence="1">Nucleotide-sugar biosynthesis; UDP-alpha-D-glucuronate biosynthesis; UDP-alpha-D-glucuronate from UDP-alpha-D-glucose: step 1/1.</text>
</comment>
<dbReference type="Pfam" id="PF00984">
    <property type="entry name" value="UDPG_MGDP_dh"/>
    <property type="match status" value="1"/>
</dbReference>
<feature type="domain" description="UDP-glucose/GDP-mannose dehydrogenase C-terminal" evidence="9">
    <location>
        <begin position="310"/>
        <end position="413"/>
    </location>
</feature>
<sequence>MRVAVIGQGYVGLTGAVALARHGHRVVGVEQDGERLSRLRAGEPAVYEPGLAEHLASVLRTGRLDFVGCLEEATAADPVDAVLLSVGTPPAPDGTANLSHVRQAVRQAALLEGSPLVVLKSTVPPGTSDALLAEHPHLRERYVYNPEFLNQGRALDDWQAPARTVVGTHAPAALARCRELYAWVSCPWVTTTPASAEMIKYASNAFLAAKISFANEVAGLCADGDLDIDDVILGVGLDPRIGPALLTPGTGFGDSCLPKDTVALAHWARERNIDTPLLDATIETNVRRPGLLVRTLLESAGGRLNGLHVAVLGLRYEPWSDDLRAAPSRAVIPLLHEHDAVVRVWDPAMTAEDLRRAAPRAVAHPSLASAVSGAHAVLVLTAWPELTGADWEELVPRMAEPRIVLDAKNCLPAPVLHRTPALYRSVGNRRPSRQDPAPEPAA</sequence>
<dbReference type="SMART" id="SM00984">
    <property type="entry name" value="UDPG_MGDP_dh_C"/>
    <property type="match status" value="1"/>
</dbReference>
<evidence type="ECO:0000313" key="10">
    <source>
        <dbReference type="EMBL" id="GAA3895133.1"/>
    </source>
</evidence>
<dbReference type="SUPFAM" id="SSF51735">
    <property type="entry name" value="NAD(P)-binding Rossmann-fold domains"/>
    <property type="match status" value="1"/>
</dbReference>
<keyword evidence="4 7" id="KW-0560">Oxidoreductase</keyword>
<evidence type="ECO:0000313" key="11">
    <source>
        <dbReference type="Proteomes" id="UP001501000"/>
    </source>
</evidence>
<dbReference type="EC" id="1.1.1.22" evidence="3 7"/>
<dbReference type="InterPro" id="IPR014027">
    <property type="entry name" value="UDP-Glc/GDP-Man_DH_C"/>
</dbReference>
<dbReference type="SUPFAM" id="SSF48179">
    <property type="entry name" value="6-phosphogluconate dehydrogenase C-terminal domain-like"/>
    <property type="match status" value="1"/>
</dbReference>
<accession>A0ABP7L9X9</accession>
<dbReference type="EMBL" id="BAABAJ010000001">
    <property type="protein sequence ID" value="GAA3895133.1"/>
    <property type="molecule type" value="Genomic_DNA"/>
</dbReference>
<proteinExistence type="inferred from homology"/>
<evidence type="ECO:0000256" key="6">
    <source>
        <dbReference type="ARBA" id="ARBA00047473"/>
    </source>
</evidence>
<dbReference type="Proteomes" id="UP001501000">
    <property type="component" value="Unassembled WGS sequence"/>
</dbReference>
<dbReference type="PANTHER" id="PTHR43750:SF3">
    <property type="entry name" value="UDP-GLUCOSE 6-DEHYDROGENASE TUAD"/>
    <property type="match status" value="1"/>
</dbReference>
<dbReference type="InterPro" id="IPR014026">
    <property type="entry name" value="UDP-Glc/GDP-Man_DH_dimer"/>
</dbReference>
<dbReference type="PRINTS" id="PR00411">
    <property type="entry name" value="PNDRDTASEI"/>
</dbReference>
<evidence type="ECO:0000256" key="7">
    <source>
        <dbReference type="PIRNR" id="PIRNR000124"/>
    </source>
</evidence>
<dbReference type="InterPro" id="IPR028357">
    <property type="entry name" value="UDPglc_DH_bac"/>
</dbReference>
<dbReference type="Gene3D" id="3.40.50.720">
    <property type="entry name" value="NAD(P)-binding Rossmann-like Domain"/>
    <property type="match status" value="2"/>
</dbReference>
<evidence type="ECO:0000256" key="3">
    <source>
        <dbReference type="ARBA" id="ARBA00012954"/>
    </source>
</evidence>
<evidence type="ECO:0000256" key="1">
    <source>
        <dbReference type="ARBA" id="ARBA00004701"/>
    </source>
</evidence>
<evidence type="ECO:0000256" key="4">
    <source>
        <dbReference type="ARBA" id="ARBA00023002"/>
    </source>
</evidence>
<comment type="catalytic activity">
    <reaction evidence="6 7">
        <text>UDP-alpha-D-glucose + 2 NAD(+) + H2O = UDP-alpha-D-glucuronate + 2 NADH + 3 H(+)</text>
        <dbReference type="Rhea" id="RHEA:23596"/>
        <dbReference type="ChEBI" id="CHEBI:15377"/>
        <dbReference type="ChEBI" id="CHEBI:15378"/>
        <dbReference type="ChEBI" id="CHEBI:57540"/>
        <dbReference type="ChEBI" id="CHEBI:57945"/>
        <dbReference type="ChEBI" id="CHEBI:58052"/>
        <dbReference type="ChEBI" id="CHEBI:58885"/>
        <dbReference type="EC" id="1.1.1.22"/>
    </reaction>
</comment>
<gene>
    <name evidence="10" type="ORF">GCM10022244_01190</name>
</gene>
<dbReference type="Pfam" id="PF03720">
    <property type="entry name" value="UDPG_MGDP_dh_C"/>
    <property type="match status" value="1"/>
</dbReference>
<feature type="region of interest" description="Disordered" evidence="8">
    <location>
        <begin position="422"/>
        <end position="442"/>
    </location>
</feature>